<dbReference type="GeneID" id="26907386"/>
<comment type="caution">
    <text evidence="2">The sequence shown here is derived from an EMBL/GenBank/DDBJ whole genome shotgun (WGS) entry which is preliminary data.</text>
</comment>
<protein>
    <submittedName>
        <fullName evidence="2">Uncharacterized protein</fullName>
    </submittedName>
</protein>
<dbReference type="Proteomes" id="UP000037923">
    <property type="component" value="Unassembled WGS sequence"/>
</dbReference>
<feature type="compositionally biased region" description="Polar residues" evidence="1">
    <location>
        <begin position="239"/>
        <end position="252"/>
    </location>
</feature>
<dbReference type="VEuPathDB" id="TriTrypDB:LpyrH10_17_0320"/>
<evidence type="ECO:0000313" key="3">
    <source>
        <dbReference type="Proteomes" id="UP000037923"/>
    </source>
</evidence>
<gene>
    <name evidence="2" type="ORF">ABB37_07100</name>
</gene>
<keyword evidence="3" id="KW-1185">Reference proteome</keyword>
<dbReference type="AlphaFoldDB" id="A0A0N0DTJ2"/>
<dbReference type="RefSeq" id="XP_015655620.1">
    <property type="nucleotide sequence ID" value="XM_015805614.1"/>
</dbReference>
<feature type="compositionally biased region" description="Acidic residues" evidence="1">
    <location>
        <begin position="262"/>
        <end position="271"/>
    </location>
</feature>
<feature type="region of interest" description="Disordered" evidence="1">
    <location>
        <begin position="163"/>
        <end position="274"/>
    </location>
</feature>
<evidence type="ECO:0000313" key="2">
    <source>
        <dbReference type="EMBL" id="KPA77181.1"/>
    </source>
</evidence>
<accession>A0A0N0DTJ2</accession>
<feature type="compositionally biased region" description="Basic and acidic residues" evidence="1">
    <location>
        <begin position="210"/>
        <end position="225"/>
    </location>
</feature>
<reference evidence="2 3" key="1">
    <citation type="submission" date="2015-07" db="EMBL/GenBank/DDBJ databases">
        <title>High-quality genome of monoxenous trypanosomatid Leptomonas pyrrhocoris.</title>
        <authorList>
            <person name="Flegontov P."/>
            <person name="Butenko A."/>
            <person name="Firsov S."/>
            <person name="Vlcek C."/>
            <person name="Logacheva M.D."/>
            <person name="Field M."/>
            <person name="Filatov D."/>
            <person name="Flegontova O."/>
            <person name="Gerasimov E."/>
            <person name="Jackson A.P."/>
            <person name="Kelly S."/>
            <person name="Opperdoes F."/>
            <person name="O'Reilly A."/>
            <person name="Votypka J."/>
            <person name="Yurchenko V."/>
            <person name="Lukes J."/>
        </authorList>
    </citation>
    <scope>NUCLEOTIDE SEQUENCE [LARGE SCALE GENOMIC DNA]</scope>
    <source>
        <strain evidence="2">H10</strain>
    </source>
</reference>
<dbReference type="OMA" id="CFMYDAM"/>
<organism evidence="2 3">
    <name type="scientific">Leptomonas pyrrhocoris</name>
    <name type="common">Firebug parasite</name>
    <dbReference type="NCBI Taxonomy" id="157538"/>
    <lineage>
        <taxon>Eukaryota</taxon>
        <taxon>Discoba</taxon>
        <taxon>Euglenozoa</taxon>
        <taxon>Kinetoplastea</taxon>
        <taxon>Metakinetoplastina</taxon>
        <taxon>Trypanosomatida</taxon>
        <taxon>Trypanosomatidae</taxon>
        <taxon>Leishmaniinae</taxon>
        <taxon>Leptomonas</taxon>
    </lineage>
</organism>
<name>A0A0N0DTJ2_LEPPY</name>
<dbReference type="EMBL" id="LGTL01000017">
    <property type="protein sequence ID" value="KPA77181.1"/>
    <property type="molecule type" value="Genomic_DNA"/>
</dbReference>
<evidence type="ECO:0000256" key="1">
    <source>
        <dbReference type="SAM" id="MobiDB-lite"/>
    </source>
</evidence>
<proteinExistence type="predicted"/>
<sequence>MRPAGAVSCVTRGCGYGRPPPHSHLRLSAAVTAAIPAACCRSSSASSTPPLSALQHSIRCLSQQANRWLDKLRYGAESAPSLGSWENAYEDNAMGTRKLYCKALVCASGGGRMARDWIAGCAALTSPDPSLIYTALQHNATEADVEELREHFLIRLLAREEGEKRDDGRRQHRHQQQQQGSEGVRDGLVRRSGVWTEKHASGGAAPVARAAEENSKVEREVLRDGEEADAEEGLPSAAGASTSTDQTATTVSRQEEELHNDGDDESGEQDGDNAVASISPESIREAEHLLLRRSPEVRCFMYDAMTASLFHSNADLRAVEMARRHTFWIGANVFGISFDELTLLWRLVEAELLLKKEKIKVLGQPWSE</sequence>
<dbReference type="OrthoDB" id="278326at2759"/>